<accession>A0A6C0JI48</accession>
<organism evidence="1">
    <name type="scientific">viral metagenome</name>
    <dbReference type="NCBI Taxonomy" id="1070528"/>
    <lineage>
        <taxon>unclassified sequences</taxon>
        <taxon>metagenomes</taxon>
        <taxon>organismal metagenomes</taxon>
    </lineage>
</organism>
<dbReference type="AlphaFoldDB" id="A0A6C0JI48"/>
<name>A0A6C0JI48_9ZZZZ</name>
<proteinExistence type="predicted"/>
<reference evidence="1" key="1">
    <citation type="journal article" date="2020" name="Nature">
        <title>Giant virus diversity and host interactions through global metagenomics.</title>
        <authorList>
            <person name="Schulz F."/>
            <person name="Roux S."/>
            <person name="Paez-Espino D."/>
            <person name="Jungbluth S."/>
            <person name="Walsh D.A."/>
            <person name="Denef V.J."/>
            <person name="McMahon K.D."/>
            <person name="Konstantinidis K.T."/>
            <person name="Eloe-Fadrosh E.A."/>
            <person name="Kyrpides N.C."/>
            <person name="Woyke T."/>
        </authorList>
    </citation>
    <scope>NUCLEOTIDE SEQUENCE</scope>
    <source>
        <strain evidence="1">GVMAG-M-3300027708-5</strain>
    </source>
</reference>
<sequence length="83" mass="9931">MCEFLNWLVEEHLECIDPEIHGIPMHISNKTVGPFKKSVSWDKYLDVFVTFSSDDYDRTIDRFQIKKNIFLMTILRSNNLKMF</sequence>
<dbReference type="EMBL" id="MN740406">
    <property type="protein sequence ID" value="QHU05043.1"/>
    <property type="molecule type" value="Genomic_DNA"/>
</dbReference>
<evidence type="ECO:0000313" key="1">
    <source>
        <dbReference type="EMBL" id="QHU05043.1"/>
    </source>
</evidence>
<protein>
    <submittedName>
        <fullName evidence="1">Uncharacterized protein</fullName>
    </submittedName>
</protein>